<evidence type="ECO:0000313" key="1">
    <source>
        <dbReference type="EMBL" id="NMC62868.1"/>
    </source>
</evidence>
<feature type="non-terminal residue" evidence="1">
    <location>
        <position position="654"/>
    </location>
</feature>
<proteinExistence type="predicted"/>
<name>A0A7X9FS39_9DELT</name>
<gene>
    <name evidence="1" type="ORF">GYA55_06825</name>
</gene>
<dbReference type="EMBL" id="JAAZON010000297">
    <property type="protein sequence ID" value="NMC62868.1"/>
    <property type="molecule type" value="Genomic_DNA"/>
</dbReference>
<accession>A0A7X9FS39</accession>
<protein>
    <submittedName>
        <fullName evidence="1">Uncharacterized protein</fullName>
    </submittedName>
</protein>
<sequence>MSKVQNGVSLEYALREILNAAGINNLKAVLSQTASAAREAPETSRDPKLQDLKILLRAIECNREIIKSLKGMLAQNDSQKAALLELMKVIEDKIPESLQKNSVPVFTEKVLQSPQKLAEILSDSNTLKYKMLLQLLEGFQTDIQSGASTSASEKSLAHIQSKIVNLVEIHREKDDQPGRIENPLRKLVEILSSMPQASRELLAKGEKLLETMLRAHLDSIKLIEKDIQDAIEPAFANNPIETLVATLVRTEKIIKEAKTDIEQKFLDFVLTLRKNLENCSDKDPAKLQNVSDVLKRSLETLERDIKPMIFASHEKSEERVNETVPRKVMSLLRSIEIQLRTLSIMPDDVLRNFVLELRTEQQGAGQQIIKHMEALCKELRSIEVHVANAVKDGFRKEIEKLEASLGKLMRVDIEPQQFRHTLNEIQTQLKEVPEFFQKVVLMERQSAIVLPLPFLKALSSIENSLKLLLQQMSQAIQQTLQEFSQNPLFKQLLEELTRILKFELPENDSPMMQGVKRIIRDIGEKLELHVQKGSPPTVLKEILQDALKQVERSLYFQKASKGDFVQEDLKFGTGRLSGNTEIGDLEILLFPGINILPKVNRENSVEMNRLLLFENLRRLEKQIRETIKLLEQFREGVPKIFETSSQPQMPSPLQ</sequence>
<evidence type="ECO:0000313" key="2">
    <source>
        <dbReference type="Proteomes" id="UP000524246"/>
    </source>
</evidence>
<organism evidence="1 2">
    <name type="scientific">SAR324 cluster bacterium</name>
    <dbReference type="NCBI Taxonomy" id="2024889"/>
    <lineage>
        <taxon>Bacteria</taxon>
        <taxon>Deltaproteobacteria</taxon>
        <taxon>SAR324 cluster</taxon>
    </lineage>
</organism>
<reference evidence="1 2" key="1">
    <citation type="journal article" date="2020" name="Biotechnol. Biofuels">
        <title>New insights from the biogas microbiome by comprehensive genome-resolved metagenomics of nearly 1600 species originating from multiple anaerobic digesters.</title>
        <authorList>
            <person name="Campanaro S."/>
            <person name="Treu L."/>
            <person name="Rodriguez-R L.M."/>
            <person name="Kovalovszki A."/>
            <person name="Ziels R.M."/>
            <person name="Maus I."/>
            <person name="Zhu X."/>
            <person name="Kougias P.G."/>
            <person name="Basile A."/>
            <person name="Luo G."/>
            <person name="Schluter A."/>
            <person name="Konstantinidis K.T."/>
            <person name="Angelidaki I."/>
        </authorList>
    </citation>
    <scope>NUCLEOTIDE SEQUENCE [LARGE SCALE GENOMIC DNA]</scope>
    <source>
        <strain evidence="1">AS27yjCOA_65</strain>
    </source>
</reference>
<dbReference type="AlphaFoldDB" id="A0A7X9FS39"/>
<comment type="caution">
    <text evidence="1">The sequence shown here is derived from an EMBL/GenBank/DDBJ whole genome shotgun (WGS) entry which is preliminary data.</text>
</comment>
<dbReference type="Proteomes" id="UP000524246">
    <property type="component" value="Unassembled WGS sequence"/>
</dbReference>